<evidence type="ECO:0000256" key="1">
    <source>
        <dbReference type="SAM" id="MobiDB-lite"/>
    </source>
</evidence>
<feature type="domain" description="Bacterial Ig" evidence="3">
    <location>
        <begin position="1158"/>
        <end position="1239"/>
    </location>
</feature>
<feature type="domain" description="Bacterial Ig" evidence="3">
    <location>
        <begin position="807"/>
        <end position="879"/>
    </location>
</feature>
<dbReference type="Gene3D" id="2.60.40.10">
    <property type="entry name" value="Immunoglobulins"/>
    <property type="match status" value="18"/>
</dbReference>
<feature type="region of interest" description="Disordered" evidence="1">
    <location>
        <begin position="1672"/>
        <end position="1693"/>
    </location>
</feature>
<evidence type="ECO:0000313" key="6">
    <source>
        <dbReference type="Proteomes" id="UP000095094"/>
    </source>
</evidence>
<feature type="compositionally biased region" description="Low complexity" evidence="1">
    <location>
        <begin position="1983"/>
        <end position="2009"/>
    </location>
</feature>
<feature type="compositionally biased region" description="Polar residues" evidence="1">
    <location>
        <begin position="1499"/>
        <end position="1508"/>
    </location>
</feature>
<feature type="region of interest" description="Disordered" evidence="1">
    <location>
        <begin position="1132"/>
        <end position="1187"/>
    </location>
</feature>
<name>A0A1E5G6T3_9ENTE</name>
<protein>
    <recommendedName>
        <fullName evidence="7">Gram-positive cocci surface proteins LPxTG domain-containing protein</fullName>
    </recommendedName>
</protein>
<keyword evidence="2" id="KW-0812">Transmembrane</keyword>
<feature type="region of interest" description="Disordered" evidence="1">
    <location>
        <begin position="1973"/>
        <end position="2011"/>
    </location>
</feature>
<feature type="region of interest" description="Disordered" evidence="1">
    <location>
        <begin position="1312"/>
        <end position="1333"/>
    </location>
</feature>
<feature type="transmembrane region" description="Helical" evidence="2">
    <location>
        <begin position="2021"/>
        <end position="2040"/>
    </location>
</feature>
<proteinExistence type="predicted"/>
<keyword evidence="6" id="KW-1185">Reference proteome</keyword>
<feature type="compositionally biased region" description="Polar residues" evidence="1">
    <location>
        <begin position="1165"/>
        <end position="1175"/>
    </location>
</feature>
<feature type="domain" description="Bacterial Ig" evidence="3">
    <location>
        <begin position="1248"/>
        <end position="1329"/>
    </location>
</feature>
<feature type="domain" description="Bacterial Ig" evidence="3">
    <location>
        <begin position="629"/>
        <end position="699"/>
    </location>
</feature>
<evidence type="ECO:0000313" key="5">
    <source>
        <dbReference type="EMBL" id="OEG08331.1"/>
    </source>
</evidence>
<dbReference type="OrthoDB" id="2339326at2"/>
<evidence type="ECO:0000259" key="3">
    <source>
        <dbReference type="Pfam" id="PF17936"/>
    </source>
</evidence>
<comment type="caution">
    <text evidence="5">The sequence shown here is derived from an EMBL/GenBank/DDBJ whole genome shotgun (WGS) entry which is preliminary data.</text>
</comment>
<feature type="compositionally biased region" description="Low complexity" evidence="1">
    <location>
        <begin position="1054"/>
        <end position="1074"/>
    </location>
</feature>
<evidence type="ECO:0008006" key="7">
    <source>
        <dbReference type="Google" id="ProtNLM"/>
    </source>
</evidence>
<feature type="compositionally biased region" description="Polar residues" evidence="1">
    <location>
        <begin position="1075"/>
        <end position="1085"/>
    </location>
</feature>
<dbReference type="InterPro" id="IPR013783">
    <property type="entry name" value="Ig-like_fold"/>
</dbReference>
<feature type="domain" description="Bacterial Ig" evidence="3">
    <location>
        <begin position="1341"/>
        <end position="1419"/>
    </location>
</feature>
<feature type="compositionally biased region" description="Polar residues" evidence="1">
    <location>
        <begin position="1255"/>
        <end position="1265"/>
    </location>
</feature>
<feature type="compositionally biased region" description="Low complexity" evidence="1">
    <location>
        <begin position="983"/>
        <end position="996"/>
    </location>
</feature>
<evidence type="ECO:0000259" key="4">
    <source>
        <dbReference type="Pfam" id="PF20609"/>
    </source>
</evidence>
<feature type="region of interest" description="Disordered" evidence="1">
    <location>
        <begin position="1222"/>
        <end position="1272"/>
    </location>
</feature>
<feature type="region of interest" description="Disordered" evidence="1">
    <location>
        <begin position="1042"/>
        <end position="1092"/>
    </location>
</feature>
<dbReference type="PROSITE" id="PS50890">
    <property type="entry name" value="PUA"/>
    <property type="match status" value="1"/>
</dbReference>
<feature type="compositionally biased region" description="Low complexity" evidence="1">
    <location>
        <begin position="1429"/>
        <end position="1446"/>
    </location>
</feature>
<dbReference type="Pfam" id="PF20609">
    <property type="entry name" value="pAdhesive_17"/>
    <property type="match status" value="1"/>
</dbReference>
<feature type="region of interest" description="Disordered" evidence="1">
    <location>
        <begin position="1402"/>
        <end position="1446"/>
    </location>
</feature>
<evidence type="ECO:0000256" key="2">
    <source>
        <dbReference type="SAM" id="Phobius"/>
    </source>
</evidence>
<feature type="domain" description="Bacterial Ig" evidence="3">
    <location>
        <begin position="977"/>
        <end position="1059"/>
    </location>
</feature>
<feature type="compositionally biased region" description="Polar residues" evidence="1">
    <location>
        <begin position="1409"/>
        <end position="1418"/>
    </location>
</feature>
<feature type="domain" description="Bacterial Ig" evidence="3">
    <location>
        <begin position="1608"/>
        <end position="1689"/>
    </location>
</feature>
<accession>A0A1E5G6T3</accession>
<feature type="domain" description="Putative adhesive" evidence="4">
    <location>
        <begin position="52"/>
        <end position="343"/>
    </location>
</feature>
<feature type="domain" description="Bacterial Ig" evidence="3">
    <location>
        <begin position="539"/>
        <end position="611"/>
    </location>
</feature>
<feature type="domain" description="Bacterial Ig" evidence="3">
    <location>
        <begin position="450"/>
        <end position="520"/>
    </location>
</feature>
<dbReference type="RefSeq" id="WP_069665169.1">
    <property type="nucleotide sequence ID" value="NZ_JBHUJJ010000001.1"/>
</dbReference>
<feature type="compositionally biased region" description="Low complexity" evidence="1">
    <location>
        <begin position="1234"/>
        <end position="1254"/>
    </location>
</feature>
<sequence>MKNDKQKKKSTTKSKKQNKYRALSLVLTSSLVIAPLTVPLSFYLPGGITASAAVLDAEILSNIASSNDSGTNTANRWAADGSSKNVNFSISGGELVGASAVADGTKQAVLAIPNELQNRVSPNGVAQIDTNVTLTVGDLTFLTGTLNAVNDLTNVLTNILDGTLGSLTGVTLNLTTVNQKIDALNNLENFGSASFTSNAVLSPDGSYIHADIDDGLGLVLAQNVSTLLQDLKAAVDALNATGSGIASNVVAGLINTTLLPVKGTVDAAINLALPLVGIGGDAVNQLADASVLGGTTINIPTTVLSPTGLTQNLDARFVGTVVKADFIDVSLIKTANGVSDLYYAGTAAAVAPPVVTNTTGTSATGYTVTGTATAGNTVDIRNGSGSTIGTGLVDESGNFTITLAQGQATANEALNAIAKDGDEESTPTPFTTPADAIVVAPPVVTSTTGTSLTGNTVKGTATAGNTVDVRNSNGTTIGSAIADEGGNFTITLSLGQAEANESLTAVAKDGENESTPTPFKTPLDVALVSPPVVTSTTGTSTTGYTVKGTATAGDTVDIRNLSGETIGTGIADENGDFTITLAQGEASANEALTAVAKNGANESIPTPFTTPADVAVVLPPVVTSASGNSATGYTIKGTATAGDTVDIRNLSDETIGTGTVDENGDFTITLAPGNASANEALTAIAKNGENESTPTPFVTPADVEALLPPVVTSTTGNSTVGYTIKGTAVAGNTINIRNLSGETIGTGIADENGDFTITLPGGAATANEALTAIAKDGANESLPTAFITPADPIVDVASPTVTETTGTAATGYTVKGTASAGDTVDIRNIGGTTIGSGIVNENGDFTITIPQGQATANEVLTAVAKDGENESLPTTFTTPADPVEVTAPTVDTVTGTAATGYTVKGKATPGDFVDIKNTGGTVIGTTTVDLNGDYTVVIPIGAATPSEQLSAIARDLLDHQSSPTPFTTPTDPVEITAPTVDNVTGTSSTGYTVTGTAPEGSTVEIKNTGGTVIGSATADENGDYTVTIPAGSATPNEQLTATAKDDEGNTSPGTTFVTPADPVTVTAPTVDSVTGNSSDGYTVTGTAPEGSTVEIKNTGGTVIGSATADENGDYTVTIPAGSATPNEQLTATAKDDEGNTSPGTTFVTPADPVTVTAPTVDSVTGNSSDGYTVTGTAPEGSTVEIKNTGGTVIGSATADENGDYTVTIPAGSATPNEQLTATAKDDEGNTSPGTTFTTPADPVTVTAPTVDSVTGNSSDGYTVTGTAPEGSTVEIKNTGGTVIGSATADENGDYTVTIPAGSATPNEQLTATAKDDEGNTSPGTTFVTPADPVSVTAPTVDSVTGNSSTGYTVTGTAPEGSTVEIKNTGGTVIGSATADENGDYTVTIPAGSATPNEQLTATAKDDEGNTSPGTTFTTPADPVSVTAPTVDSVTGTSSTGYTVTGTAPEGSTVEIKNTGGTVIGSATADENGDYTITIPAGSATPNEQLTATAKDDEGNTSPGTTFTTPADPVSVTAPTVDSVTGTSSTGYTVTGTAPEGSTVEIKNTGGTVIGSATADEIGDYTITIPAGSATPNEQLTATAKDEEGNTSPGTTFVTPADPVVVTAPTIDSVTGTSSTGYTVTGTAPEGSTVEIKNTGGTVIGSATADENGDYTVTIPAGSATPNEQLTATAKDDEGNTSSATPFTTPADPVNVLAPTVENVTGTSTTGYTVTGKATAENTVEIRNTEGTVLGSDVADENGDYTIILPTGAASAREQLNAVAKDGANNTSSATSFMTPADPTTITVAPPVIKKATGTSLTGYTIVGTTTYGNTVEIYNADGELLGQAVADGEISGAQTFAVDQEGSFTITLPIGLATPNEQLTAIAKDSDDNQSTPTLFELPSDPGVATVSAPIVESVTGTSTTGYTVTGTADPENTVNLLNDKGVLVGTGQTDTNGNYSIAIPVGMVMPREKDTAIAIDENGIQSLPTEFLIPVDPGSGNGNNNGNNGNSNSNGSNGQSGLKNLSSGSRKDLPNNGEIISNWSLVGALLLGALGLFGINRKNRKEEE</sequence>
<dbReference type="NCBIfam" id="NF033510">
    <property type="entry name" value="Ca_tandemer"/>
    <property type="match status" value="9"/>
</dbReference>
<dbReference type="InterPro" id="IPR046762">
    <property type="entry name" value="pAdhesive_17"/>
</dbReference>
<dbReference type="InterPro" id="IPR041498">
    <property type="entry name" value="Big_6"/>
</dbReference>
<feature type="domain" description="Bacterial Ig" evidence="3">
    <location>
        <begin position="1697"/>
        <end position="1779"/>
    </location>
</feature>
<feature type="domain" description="Bacterial Ig" evidence="3">
    <location>
        <begin position="1799"/>
        <end position="1881"/>
    </location>
</feature>
<keyword evidence="2" id="KW-0472">Membrane</keyword>
<feature type="domain" description="Bacterial Ig" evidence="3">
    <location>
        <begin position="720"/>
        <end position="787"/>
    </location>
</feature>
<feature type="domain" description="Bacterial Ig" evidence="3">
    <location>
        <begin position="1517"/>
        <end position="1599"/>
    </location>
</feature>
<feature type="compositionally biased region" description="Low complexity" evidence="1">
    <location>
        <begin position="1144"/>
        <end position="1164"/>
    </location>
</feature>
<feature type="compositionally biased region" description="Low complexity" evidence="1">
    <location>
        <begin position="1519"/>
        <end position="1536"/>
    </location>
</feature>
<dbReference type="Proteomes" id="UP000095094">
    <property type="component" value="Unassembled WGS sequence"/>
</dbReference>
<feature type="region of interest" description="Disordered" evidence="1">
    <location>
        <begin position="1492"/>
        <end position="1536"/>
    </location>
</feature>
<feature type="domain" description="Bacterial Ig" evidence="3">
    <location>
        <begin position="1901"/>
        <end position="1973"/>
    </location>
</feature>
<gene>
    <name evidence="5" type="ORF">BCR25_13010</name>
</gene>
<dbReference type="Pfam" id="PF17936">
    <property type="entry name" value="Big_6"/>
    <property type="match status" value="18"/>
</dbReference>
<organism evidence="5 6">
    <name type="scientific">Enterococcus termitis</name>
    <dbReference type="NCBI Taxonomy" id="332950"/>
    <lineage>
        <taxon>Bacteria</taxon>
        <taxon>Bacillati</taxon>
        <taxon>Bacillota</taxon>
        <taxon>Bacilli</taxon>
        <taxon>Lactobacillales</taxon>
        <taxon>Enterococcaceae</taxon>
        <taxon>Enterococcus</taxon>
    </lineage>
</organism>
<feature type="domain" description="Bacterial Ig" evidence="3">
    <location>
        <begin position="887"/>
        <end position="969"/>
    </location>
</feature>
<keyword evidence="2" id="KW-1133">Transmembrane helix</keyword>
<feature type="domain" description="Bacterial Ig" evidence="3">
    <location>
        <begin position="353"/>
        <end position="433"/>
    </location>
</feature>
<reference evidence="6" key="1">
    <citation type="submission" date="2016-09" db="EMBL/GenBank/DDBJ databases">
        <authorList>
            <person name="Gulvik C.A."/>
        </authorList>
    </citation>
    <scope>NUCLEOTIDE SEQUENCE [LARGE SCALE GENOMIC DNA]</scope>
    <source>
        <strain evidence="6">LMG 8895</strain>
    </source>
</reference>
<feature type="domain" description="Bacterial Ig" evidence="3">
    <location>
        <begin position="1427"/>
        <end position="1509"/>
    </location>
</feature>
<feature type="region of interest" description="Disordered" evidence="1">
    <location>
        <begin position="965"/>
        <end position="1001"/>
    </location>
</feature>
<feature type="domain" description="Bacterial Ig" evidence="3">
    <location>
        <begin position="1068"/>
        <end position="1149"/>
    </location>
</feature>
<dbReference type="EMBL" id="MIJY01000047">
    <property type="protein sequence ID" value="OEG08331.1"/>
    <property type="molecule type" value="Genomic_DNA"/>
</dbReference>